<reference evidence="1 2" key="1">
    <citation type="submission" date="2012-12" db="EMBL/GenBank/DDBJ databases">
        <title>Genome assembly of Fulvivirga imtechensis AK7.</title>
        <authorList>
            <person name="Nupur N."/>
            <person name="Khatri I."/>
            <person name="Kumar R."/>
            <person name="Subramanian S."/>
            <person name="Pinnaka A."/>
        </authorList>
    </citation>
    <scope>NUCLEOTIDE SEQUENCE [LARGE SCALE GENOMIC DNA]</scope>
    <source>
        <strain evidence="1 2">AK7</strain>
    </source>
</reference>
<proteinExistence type="predicted"/>
<dbReference type="EMBL" id="AMZN01000001">
    <property type="protein sequence ID" value="ELR73912.1"/>
    <property type="molecule type" value="Genomic_DNA"/>
</dbReference>
<protein>
    <submittedName>
        <fullName evidence="1">Uncharacterized protein</fullName>
    </submittedName>
</protein>
<gene>
    <name evidence="1" type="ORF">C900_00076</name>
</gene>
<dbReference type="AlphaFoldDB" id="L8K367"/>
<evidence type="ECO:0000313" key="2">
    <source>
        <dbReference type="Proteomes" id="UP000011135"/>
    </source>
</evidence>
<organism evidence="1 2">
    <name type="scientific">Fulvivirga imtechensis AK7</name>
    <dbReference type="NCBI Taxonomy" id="1237149"/>
    <lineage>
        <taxon>Bacteria</taxon>
        <taxon>Pseudomonadati</taxon>
        <taxon>Bacteroidota</taxon>
        <taxon>Cytophagia</taxon>
        <taxon>Cytophagales</taxon>
        <taxon>Fulvivirgaceae</taxon>
        <taxon>Fulvivirga</taxon>
    </lineage>
</organism>
<sequence length="40" mass="4432">MWKGKAVTVYTDTAFKVNSVSKKMPMSALRPFSAKAAARR</sequence>
<accession>L8K367</accession>
<keyword evidence="2" id="KW-1185">Reference proteome</keyword>
<dbReference type="Proteomes" id="UP000011135">
    <property type="component" value="Unassembled WGS sequence"/>
</dbReference>
<name>L8K367_9BACT</name>
<evidence type="ECO:0000313" key="1">
    <source>
        <dbReference type="EMBL" id="ELR73912.1"/>
    </source>
</evidence>
<comment type="caution">
    <text evidence="1">The sequence shown here is derived from an EMBL/GenBank/DDBJ whole genome shotgun (WGS) entry which is preliminary data.</text>
</comment>